<evidence type="ECO:0000313" key="9">
    <source>
        <dbReference type="Proteomes" id="UP001632038"/>
    </source>
</evidence>
<keyword evidence="4 6" id="KW-1133">Transmembrane helix</keyword>
<comment type="subcellular location">
    <subcellularLocation>
        <location evidence="1">Membrane</location>
    </subcellularLocation>
</comment>
<keyword evidence="3" id="KW-0029">Amino-acid transport</keyword>
<comment type="caution">
    <text evidence="8">The sequence shown here is derived from an EMBL/GenBank/DDBJ whole genome shotgun (WGS) entry which is preliminary data.</text>
</comment>
<dbReference type="InterPro" id="IPR013057">
    <property type="entry name" value="AA_transpt_TM"/>
</dbReference>
<evidence type="ECO:0000256" key="5">
    <source>
        <dbReference type="ARBA" id="ARBA00023136"/>
    </source>
</evidence>
<evidence type="ECO:0000256" key="2">
    <source>
        <dbReference type="ARBA" id="ARBA00022692"/>
    </source>
</evidence>
<keyword evidence="5 6" id="KW-0472">Membrane</keyword>
<keyword evidence="2 6" id="KW-0812">Transmembrane</keyword>
<evidence type="ECO:0000256" key="1">
    <source>
        <dbReference type="ARBA" id="ARBA00004370"/>
    </source>
</evidence>
<proteinExistence type="predicted"/>
<keyword evidence="9" id="KW-1185">Reference proteome</keyword>
<dbReference type="Proteomes" id="UP001632038">
    <property type="component" value="Unassembled WGS sequence"/>
</dbReference>
<dbReference type="GO" id="GO:0006865">
    <property type="term" value="P:amino acid transport"/>
    <property type="evidence" value="ECO:0007669"/>
    <property type="project" value="UniProtKB-KW"/>
</dbReference>
<evidence type="ECO:0000259" key="7">
    <source>
        <dbReference type="Pfam" id="PF01490"/>
    </source>
</evidence>
<protein>
    <recommendedName>
        <fullName evidence="7">Amino acid transporter transmembrane domain-containing protein</fullName>
    </recommendedName>
</protein>
<evidence type="ECO:0000256" key="4">
    <source>
        <dbReference type="ARBA" id="ARBA00022989"/>
    </source>
</evidence>
<accession>A0ABD3CHS4</accession>
<feature type="transmembrane region" description="Helical" evidence="6">
    <location>
        <begin position="65"/>
        <end position="85"/>
    </location>
</feature>
<keyword evidence="3" id="KW-0813">Transport</keyword>
<evidence type="ECO:0000313" key="8">
    <source>
        <dbReference type="EMBL" id="KAL3629127.1"/>
    </source>
</evidence>
<dbReference type="EMBL" id="JAVIJP010000034">
    <property type="protein sequence ID" value="KAL3629127.1"/>
    <property type="molecule type" value="Genomic_DNA"/>
</dbReference>
<gene>
    <name evidence="8" type="ORF">CASFOL_026349</name>
</gene>
<dbReference type="AlphaFoldDB" id="A0ABD3CHS4"/>
<dbReference type="GO" id="GO:0016020">
    <property type="term" value="C:membrane"/>
    <property type="evidence" value="ECO:0007669"/>
    <property type="project" value="UniProtKB-SubCell"/>
</dbReference>
<reference evidence="9" key="1">
    <citation type="journal article" date="2024" name="IScience">
        <title>Strigolactones Initiate the Formation of Haustorium-like Structures in Castilleja.</title>
        <authorList>
            <person name="Buerger M."/>
            <person name="Peterson D."/>
            <person name="Chory J."/>
        </authorList>
    </citation>
    <scope>NUCLEOTIDE SEQUENCE [LARGE SCALE GENOMIC DNA]</scope>
</reference>
<name>A0ABD3CHS4_9LAMI</name>
<dbReference type="Pfam" id="PF01490">
    <property type="entry name" value="Aa_trans"/>
    <property type="match status" value="1"/>
</dbReference>
<organism evidence="8 9">
    <name type="scientific">Castilleja foliolosa</name>
    <dbReference type="NCBI Taxonomy" id="1961234"/>
    <lineage>
        <taxon>Eukaryota</taxon>
        <taxon>Viridiplantae</taxon>
        <taxon>Streptophyta</taxon>
        <taxon>Embryophyta</taxon>
        <taxon>Tracheophyta</taxon>
        <taxon>Spermatophyta</taxon>
        <taxon>Magnoliopsida</taxon>
        <taxon>eudicotyledons</taxon>
        <taxon>Gunneridae</taxon>
        <taxon>Pentapetalae</taxon>
        <taxon>asterids</taxon>
        <taxon>lamiids</taxon>
        <taxon>Lamiales</taxon>
        <taxon>Orobanchaceae</taxon>
        <taxon>Pedicularideae</taxon>
        <taxon>Castillejinae</taxon>
        <taxon>Castilleja</taxon>
    </lineage>
</organism>
<evidence type="ECO:0000256" key="3">
    <source>
        <dbReference type="ARBA" id="ARBA00022970"/>
    </source>
</evidence>
<sequence>MMRQQDDGPILEAENLNGVEAQAVGNNNINSNGTTSFFNTLLNGVNALSGIGILSIPYALSTGGLLSLVMLFFIAGCAFYTGLLIQRSMHG</sequence>
<feature type="domain" description="Amino acid transporter transmembrane" evidence="7">
    <location>
        <begin position="34"/>
        <end position="87"/>
    </location>
</feature>
<feature type="transmembrane region" description="Helical" evidence="6">
    <location>
        <begin position="37"/>
        <end position="59"/>
    </location>
</feature>
<evidence type="ECO:0000256" key="6">
    <source>
        <dbReference type="SAM" id="Phobius"/>
    </source>
</evidence>